<feature type="compositionally biased region" description="Acidic residues" evidence="1">
    <location>
        <begin position="88"/>
        <end position="99"/>
    </location>
</feature>
<feature type="compositionally biased region" description="Polar residues" evidence="1">
    <location>
        <begin position="129"/>
        <end position="140"/>
    </location>
</feature>
<accession>A0A7R8CQN7</accession>
<feature type="region of interest" description="Disordered" evidence="1">
    <location>
        <begin position="73"/>
        <end position="194"/>
    </location>
</feature>
<proteinExistence type="predicted"/>
<feature type="compositionally biased region" description="Polar residues" evidence="1">
    <location>
        <begin position="567"/>
        <end position="591"/>
    </location>
</feature>
<sequence length="591" mass="68319">MLESTRLLNLTTPRRVSTPKLSSSSLNLSTKSLYNVKLRTHQIIEGGTQMSFRKEPEEDLNLSAKTVYNQKLTNKQVMEGAEVQHESDDNDDAMEDPENMDVSNSSDSSAKSGFIPHLCLTQTEKKKNSTNNRCDSPSQELTEKDSHQNEGTALDVSRHSNSGICGPNTSINNESPHENDTNVPTTPSFGIIRPFFDSSESESEDADTLVNNNHLHSEEETNHNTSQSKILTKFNPFTFKERYGTERNNRNETLMQVVEEGAPSRRKNHRKSIFAKNSRAGRIKMSESIVSFKEGFEYFSRFCPFELTKKAKEEFFKICEELISDILKRVSDEAFFDGGRTKVSLKDVKNVMIQYKCFPPTPKDVRYPNQHLYAFLIKNCDDQAAKLLIPPSSFELKKNEFPVDIWEDVDEEIPTTHRKKDFDPKKTPHYPREDIQSFTKYDMSWCDNYYSWREESYNNYYEQRQLQFHPQSYPRKCEPYSFRNGNNHSKKRPNRVRSSNKKEQGPISKESEDTLRTRIRNETQFQEERDKERQDLVKDKVKELQRKLTTAPLDSQQNHDNPKENTDTLSASSIPSITTEQPSSSSRPISN</sequence>
<name>A0A7R8CQN7_LEPSM</name>
<evidence type="ECO:0000313" key="2">
    <source>
        <dbReference type="EMBL" id="CAF2860644.1"/>
    </source>
</evidence>
<feature type="region of interest" description="Disordered" evidence="1">
    <location>
        <begin position="477"/>
        <end position="591"/>
    </location>
</feature>
<protein>
    <submittedName>
        <fullName evidence="2">ZC3H18</fullName>
    </submittedName>
</protein>
<dbReference type="AlphaFoldDB" id="A0A7R8CQN7"/>
<feature type="compositionally biased region" description="Polar residues" evidence="1">
    <location>
        <begin position="159"/>
        <end position="174"/>
    </location>
</feature>
<dbReference type="EMBL" id="HG994594">
    <property type="protein sequence ID" value="CAF2860644.1"/>
    <property type="molecule type" value="Genomic_DNA"/>
</dbReference>
<evidence type="ECO:0000256" key="1">
    <source>
        <dbReference type="SAM" id="MobiDB-lite"/>
    </source>
</evidence>
<feature type="compositionally biased region" description="Basic and acidic residues" evidence="1">
    <location>
        <begin position="500"/>
        <end position="546"/>
    </location>
</feature>
<dbReference type="Proteomes" id="UP000675881">
    <property type="component" value="Chromosome 15"/>
</dbReference>
<feature type="compositionally biased region" description="Low complexity" evidence="1">
    <location>
        <begin position="103"/>
        <end position="112"/>
    </location>
</feature>
<feature type="compositionally biased region" description="Basic residues" evidence="1">
    <location>
        <begin position="488"/>
        <end position="499"/>
    </location>
</feature>
<feature type="compositionally biased region" description="Polar residues" evidence="1">
    <location>
        <begin position="1"/>
        <end position="15"/>
    </location>
</feature>
<gene>
    <name evidence="2" type="ORF">LSAA_5825</name>
</gene>
<organism evidence="2 3">
    <name type="scientific">Lepeophtheirus salmonis</name>
    <name type="common">Salmon louse</name>
    <name type="synonym">Caligus salmonis</name>
    <dbReference type="NCBI Taxonomy" id="72036"/>
    <lineage>
        <taxon>Eukaryota</taxon>
        <taxon>Metazoa</taxon>
        <taxon>Ecdysozoa</taxon>
        <taxon>Arthropoda</taxon>
        <taxon>Crustacea</taxon>
        <taxon>Multicrustacea</taxon>
        <taxon>Hexanauplia</taxon>
        <taxon>Copepoda</taxon>
        <taxon>Siphonostomatoida</taxon>
        <taxon>Caligidae</taxon>
        <taxon>Lepeophtheirus</taxon>
    </lineage>
</organism>
<evidence type="ECO:0000313" key="3">
    <source>
        <dbReference type="Proteomes" id="UP000675881"/>
    </source>
</evidence>
<keyword evidence="3" id="KW-1185">Reference proteome</keyword>
<reference evidence="2" key="1">
    <citation type="submission" date="2021-02" db="EMBL/GenBank/DDBJ databases">
        <authorList>
            <person name="Bekaert M."/>
        </authorList>
    </citation>
    <scope>NUCLEOTIDE SEQUENCE</scope>
    <source>
        <strain evidence="2">IoA-00</strain>
    </source>
</reference>
<feature type="region of interest" description="Disordered" evidence="1">
    <location>
        <begin position="1"/>
        <end position="24"/>
    </location>
</feature>